<organism evidence="2 3">
    <name type="scientific">Rubellimicrobium mesophilum DSM 19309</name>
    <dbReference type="NCBI Taxonomy" id="442562"/>
    <lineage>
        <taxon>Bacteria</taxon>
        <taxon>Pseudomonadati</taxon>
        <taxon>Pseudomonadota</taxon>
        <taxon>Alphaproteobacteria</taxon>
        <taxon>Rhodobacterales</taxon>
        <taxon>Roseobacteraceae</taxon>
        <taxon>Rubellimicrobium</taxon>
    </lineage>
</organism>
<protein>
    <recommendedName>
        <fullName evidence="4">Heparan-alpha-glucosaminide N-acetyltransferase catalytic domain-containing protein</fullName>
    </recommendedName>
</protein>
<keyword evidence="3" id="KW-1185">Reference proteome</keyword>
<reference evidence="2 3" key="1">
    <citation type="submission" date="2013-02" db="EMBL/GenBank/DDBJ databases">
        <authorList>
            <person name="Fiebig A."/>
            <person name="Goeker M."/>
            <person name="Klenk H.-P.P."/>
        </authorList>
    </citation>
    <scope>NUCLEOTIDE SEQUENCE [LARGE SCALE GENOMIC DNA]</scope>
    <source>
        <strain evidence="2 3">DSM 19309</strain>
    </source>
</reference>
<dbReference type="Proteomes" id="UP000019666">
    <property type="component" value="Unassembled WGS sequence"/>
</dbReference>
<feature type="transmembrane region" description="Helical" evidence="1">
    <location>
        <begin position="180"/>
        <end position="196"/>
    </location>
</feature>
<dbReference type="HOGENOM" id="CLU_836467_0_0_5"/>
<feature type="transmembrane region" description="Helical" evidence="1">
    <location>
        <begin position="115"/>
        <end position="136"/>
    </location>
</feature>
<dbReference type="PATRIC" id="fig|442562.3.peg.3782"/>
<comment type="caution">
    <text evidence="2">The sequence shown here is derived from an EMBL/GenBank/DDBJ whole genome shotgun (WGS) entry which is preliminary data.</text>
</comment>
<name>A0A017HLB7_9RHOB</name>
<feature type="transmembrane region" description="Helical" evidence="1">
    <location>
        <begin position="276"/>
        <end position="294"/>
    </location>
</feature>
<evidence type="ECO:0000256" key="1">
    <source>
        <dbReference type="SAM" id="Phobius"/>
    </source>
</evidence>
<feature type="transmembrane region" description="Helical" evidence="1">
    <location>
        <begin position="12"/>
        <end position="31"/>
    </location>
</feature>
<gene>
    <name evidence="2" type="ORF">Rumeso_03835</name>
</gene>
<keyword evidence="1" id="KW-1133">Transmembrane helix</keyword>
<proteinExistence type="predicted"/>
<feature type="transmembrane region" description="Helical" evidence="1">
    <location>
        <begin position="77"/>
        <end position="95"/>
    </location>
</feature>
<dbReference type="AlphaFoldDB" id="A0A017HLB7"/>
<evidence type="ECO:0008006" key="4">
    <source>
        <dbReference type="Google" id="ProtNLM"/>
    </source>
</evidence>
<evidence type="ECO:0000313" key="2">
    <source>
        <dbReference type="EMBL" id="EYD74539.1"/>
    </source>
</evidence>
<dbReference type="RefSeq" id="WP_037282245.1">
    <property type="nucleotide sequence ID" value="NZ_KK088604.1"/>
</dbReference>
<evidence type="ECO:0000313" key="3">
    <source>
        <dbReference type="Proteomes" id="UP000019666"/>
    </source>
</evidence>
<accession>A0A017HLB7</accession>
<dbReference type="EMBL" id="AOSK01000111">
    <property type="protein sequence ID" value="EYD74539.1"/>
    <property type="molecule type" value="Genomic_DNA"/>
</dbReference>
<feature type="transmembrane region" description="Helical" evidence="1">
    <location>
        <begin position="148"/>
        <end position="168"/>
    </location>
</feature>
<keyword evidence="1" id="KW-0472">Membrane</keyword>
<feature type="transmembrane region" description="Helical" evidence="1">
    <location>
        <begin position="300"/>
        <end position="322"/>
    </location>
</feature>
<feature type="transmembrane region" description="Helical" evidence="1">
    <location>
        <begin position="43"/>
        <end position="65"/>
    </location>
</feature>
<dbReference type="STRING" id="442562.Rumeso_03835"/>
<feature type="transmembrane region" description="Helical" evidence="1">
    <location>
        <begin position="208"/>
        <end position="226"/>
    </location>
</feature>
<sequence length="332" mass="35646">MAGGGRSAALDLLKTALVAGMISAHVIQLVAEAPPEAAWRWSEFVNLVTFSGFLLAFGIGVGLSGRRRRGLGERATPVVKLLLAVWASSFGYLLLVEREPLTRGLVENVLTTRVLYGWSEFLTSFLVLYLAIAVARPLLLALGTHPRWLVAASVLGLASTMVTTHRLWPLVGGVIGHEEYPNFPLLAYLPWFLVGVHHGAGGRRVGGGDLAVGAALTGAFGLWVWQHHGRWPERFPPSVLWVVGSGLGLVAYVWVAERVAPWVPRPGLTLAAGRHVLASLVASNLAIFGVRYLWGFPVRGGWAIAAVALGLMLGVTLWAAALDRWADRRGIG</sequence>
<feature type="transmembrane region" description="Helical" evidence="1">
    <location>
        <begin position="238"/>
        <end position="255"/>
    </location>
</feature>
<keyword evidence="1" id="KW-0812">Transmembrane</keyword>